<evidence type="ECO:0000313" key="20">
    <source>
        <dbReference type="EMBL" id="ATQ36014.1"/>
    </source>
</evidence>
<dbReference type="Gene3D" id="3.50.50.60">
    <property type="entry name" value="FAD/NAD(P)-binding domain"/>
    <property type="match status" value="2"/>
</dbReference>
<dbReference type="InterPro" id="IPR014101">
    <property type="entry name" value="CrtISO"/>
</dbReference>
<keyword evidence="13" id="KW-0274">FAD</keyword>
<comment type="pathway">
    <text evidence="6">Carotenoid biosynthesis; lycopene biosynthesis.</text>
</comment>
<dbReference type="EC" id="5.2.1.13" evidence="8"/>
<keyword evidence="18 20" id="KW-0413">Isomerase</keyword>
<evidence type="ECO:0000256" key="18">
    <source>
        <dbReference type="ARBA" id="ARBA00023235"/>
    </source>
</evidence>
<keyword evidence="14" id="KW-0521">NADP</keyword>
<dbReference type="PANTHER" id="PTHR46313:SF3">
    <property type="entry name" value="PROLYCOPENE ISOMERASE, CHLOROPLASTIC"/>
    <property type="match status" value="1"/>
</dbReference>
<accession>A0A2D2AH21</accession>
<comment type="cofactor">
    <cofactor evidence="2">
        <name>NAD(+)</name>
        <dbReference type="ChEBI" id="CHEBI:57540"/>
    </cofactor>
</comment>
<evidence type="ECO:0000256" key="9">
    <source>
        <dbReference type="ARBA" id="ARBA00022528"/>
    </source>
</evidence>
<dbReference type="NCBIfam" id="TIGR02730">
    <property type="entry name" value="carot_isom"/>
    <property type="match status" value="1"/>
</dbReference>
<evidence type="ECO:0000256" key="3">
    <source>
        <dbReference type="ARBA" id="ARBA00001937"/>
    </source>
</evidence>
<dbReference type="GO" id="GO:0016117">
    <property type="term" value="P:carotenoid biosynthetic process"/>
    <property type="evidence" value="ECO:0007669"/>
    <property type="project" value="UniProtKB-KW"/>
</dbReference>
<dbReference type="EMBL" id="KY114125">
    <property type="protein sequence ID" value="ATQ36014.1"/>
    <property type="molecule type" value="mRNA"/>
</dbReference>
<evidence type="ECO:0000256" key="11">
    <source>
        <dbReference type="ARBA" id="ARBA00022640"/>
    </source>
</evidence>
<organism evidence="20">
    <name type="scientific">Mazzaella japonica</name>
    <dbReference type="NCBI Taxonomy" id="95356"/>
    <lineage>
        <taxon>Eukaryota</taxon>
        <taxon>Rhodophyta</taxon>
        <taxon>Florideophyceae</taxon>
        <taxon>Rhodymeniophycidae</taxon>
        <taxon>Gigartinales</taxon>
        <taxon>Gigartinaceae</taxon>
        <taxon>Mazzaella</taxon>
    </lineage>
</organism>
<evidence type="ECO:0000256" key="5">
    <source>
        <dbReference type="ARBA" id="ARBA00004258"/>
    </source>
</evidence>
<evidence type="ECO:0000256" key="13">
    <source>
        <dbReference type="ARBA" id="ARBA00022827"/>
    </source>
</evidence>
<evidence type="ECO:0000256" key="4">
    <source>
        <dbReference type="ARBA" id="ARBA00001974"/>
    </source>
</evidence>
<comment type="subcellular location">
    <subcellularLocation>
        <location evidence="5">Plastid</location>
        <location evidence="5">Chloroplast membrane</location>
        <topology evidence="5">Peripheral membrane protein</topology>
    </subcellularLocation>
</comment>
<comment type="similarity">
    <text evidence="7">Belongs to the carotenoid/retinoid oxidoreductase family. CrtISO subfamily.</text>
</comment>
<evidence type="ECO:0000256" key="15">
    <source>
        <dbReference type="ARBA" id="ARBA00022946"/>
    </source>
</evidence>
<dbReference type="InterPro" id="IPR045892">
    <property type="entry name" value="CrtISO-like"/>
</dbReference>
<proteinExistence type="evidence at transcript level"/>
<reference evidence="20" key="1">
    <citation type="submission" date="2016-11" db="EMBL/GenBank/DDBJ databases">
        <title>Phylogenetic studies on genes related to carotenoids biosynthesis in algae.</title>
        <authorList>
            <person name="Wang S."/>
            <person name="Zhang L."/>
            <person name="Chi S."/>
            <person name="Wang X."/>
            <person name="Tang X."/>
            <person name="Liu T."/>
        </authorList>
    </citation>
    <scope>NUCLEOTIDE SEQUENCE</scope>
    <source>
        <strain evidence="20">WEJN-2005627</strain>
    </source>
</reference>
<evidence type="ECO:0000256" key="17">
    <source>
        <dbReference type="ARBA" id="ARBA00023136"/>
    </source>
</evidence>
<keyword evidence="12" id="KW-0125">Carotenoid biosynthesis</keyword>
<evidence type="ECO:0000256" key="7">
    <source>
        <dbReference type="ARBA" id="ARBA00005855"/>
    </source>
</evidence>
<evidence type="ECO:0000256" key="12">
    <source>
        <dbReference type="ARBA" id="ARBA00022746"/>
    </source>
</evidence>
<dbReference type="GO" id="GO:0046608">
    <property type="term" value="F:carotenoid isomerase activity"/>
    <property type="evidence" value="ECO:0007669"/>
    <property type="project" value="InterPro"/>
</dbReference>
<keyword evidence="16" id="KW-0520">NAD</keyword>
<gene>
    <name evidence="20" type="primary">crtISO</name>
</gene>
<dbReference type="UniPathway" id="UPA00803"/>
<keyword evidence="9" id="KW-0150">Chloroplast</keyword>
<comment type="catalytic activity">
    <reaction evidence="1">
        <text>7,7',9,9'-tetra-cis-lycopene = all-trans-lycopene</text>
        <dbReference type="Rhea" id="RHEA:30971"/>
        <dbReference type="ChEBI" id="CHEBI:15948"/>
        <dbReference type="ChEBI" id="CHEBI:62466"/>
        <dbReference type="EC" id="5.2.1.13"/>
    </reaction>
</comment>
<comment type="cofactor">
    <cofactor evidence="4">
        <name>FAD</name>
        <dbReference type="ChEBI" id="CHEBI:57692"/>
    </cofactor>
</comment>
<evidence type="ECO:0000256" key="1">
    <source>
        <dbReference type="ARBA" id="ARBA00000004"/>
    </source>
</evidence>
<keyword evidence="17" id="KW-0472">Membrane</keyword>
<evidence type="ECO:0000256" key="2">
    <source>
        <dbReference type="ARBA" id="ARBA00001911"/>
    </source>
</evidence>
<evidence type="ECO:0000256" key="16">
    <source>
        <dbReference type="ARBA" id="ARBA00023027"/>
    </source>
</evidence>
<keyword evidence="10" id="KW-0285">Flavoprotein</keyword>
<dbReference type="GO" id="GO:0031969">
    <property type="term" value="C:chloroplast membrane"/>
    <property type="evidence" value="ECO:0007669"/>
    <property type="project" value="UniProtKB-SubCell"/>
</dbReference>
<keyword evidence="11" id="KW-0934">Plastid</keyword>
<name>A0A2D2AH21_9FLOR</name>
<sequence length="603" mass="66390">MILNIIDALRMSPNRYLNMGLAFQISIPLTRAAPCVLPAALDRKHERRPRVSAARASNLTSSKKTPVPLPEAVDAVFIGSGMGALTAAADLASKGASVAVLESYIIPGGSSGWFERKGFRFDAGASMIFGFGERGTTNLLTRALATVGKRIETVPDAVQVRYHLPDELDIKVHRKYDEFLAGLIKRFPHEEKGIRKFYGACWSVFNSLNCMPLKSLEEPNYLLQVFAAHPIACLNLLRFIGRNAGDIARDHIKDETLLKFIDMECYSWSVVPADLTPMINAGMVFSDRHYGGINYPVGGVGRISEEIVAGIEECDGCSVHFRARVSKILFDSTGAACGVKLVNGRTVSAKAVISNATRWDTFGEKGLVEAERVPPSEERFRERYVKSPSFCSLHMAVREKGLEVGMSEEQGMDCHHIMLDDWDEIETARDGKGTLFVSIPTVLDKSLAPPGMHIFHVFTPSWVDEWEGLSRKEYRAKKEAMLETIVARLEKKLFPGLKSAIEFSEVGSARTHRKYLGRVDGSYGPVAKKKLPGLLSMPFNRTDVDKLYCVGDSTFPGQGLNATAFSGFACAHRVAADLGIIGSLPGPIDRFLTDLLSRQRLKL</sequence>
<evidence type="ECO:0000256" key="10">
    <source>
        <dbReference type="ARBA" id="ARBA00022630"/>
    </source>
</evidence>
<dbReference type="InterPro" id="IPR002937">
    <property type="entry name" value="Amino_oxidase"/>
</dbReference>
<evidence type="ECO:0000259" key="19">
    <source>
        <dbReference type="Pfam" id="PF01593"/>
    </source>
</evidence>
<dbReference type="PANTHER" id="PTHR46313">
    <property type="match status" value="1"/>
</dbReference>
<evidence type="ECO:0000256" key="6">
    <source>
        <dbReference type="ARBA" id="ARBA00004900"/>
    </source>
</evidence>
<comment type="cofactor">
    <cofactor evidence="3">
        <name>NADP(+)</name>
        <dbReference type="ChEBI" id="CHEBI:58349"/>
    </cofactor>
</comment>
<evidence type="ECO:0000256" key="8">
    <source>
        <dbReference type="ARBA" id="ARBA00012419"/>
    </source>
</evidence>
<feature type="domain" description="Amine oxidase" evidence="19">
    <location>
        <begin position="85"/>
        <end position="487"/>
    </location>
</feature>
<dbReference type="InterPro" id="IPR036188">
    <property type="entry name" value="FAD/NAD-bd_sf"/>
</dbReference>
<dbReference type="AlphaFoldDB" id="A0A2D2AH21"/>
<evidence type="ECO:0000256" key="14">
    <source>
        <dbReference type="ARBA" id="ARBA00022857"/>
    </source>
</evidence>
<dbReference type="GO" id="GO:0016491">
    <property type="term" value="F:oxidoreductase activity"/>
    <property type="evidence" value="ECO:0007669"/>
    <property type="project" value="InterPro"/>
</dbReference>
<dbReference type="Pfam" id="PF01593">
    <property type="entry name" value="Amino_oxidase"/>
    <property type="match status" value="1"/>
</dbReference>
<dbReference type="SUPFAM" id="SSF51905">
    <property type="entry name" value="FAD/NAD(P)-binding domain"/>
    <property type="match status" value="1"/>
</dbReference>
<keyword evidence="15" id="KW-0809">Transit peptide</keyword>
<protein>
    <recommendedName>
        <fullName evidence="8">prolycopene isomerase</fullName>
        <ecNumber evidence="8">5.2.1.13</ecNumber>
    </recommendedName>
</protein>